<feature type="compositionally biased region" description="Low complexity" evidence="1">
    <location>
        <begin position="12"/>
        <end position="27"/>
    </location>
</feature>
<keyword evidence="3" id="KW-1185">Reference proteome</keyword>
<reference evidence="2 3" key="1">
    <citation type="journal article" date="2018" name="Mol. Biol. Evol.">
        <title>Analysis of the draft genome of the red seaweed Gracilariopsis chorda provides insights into genome size evolution in Rhodophyta.</title>
        <authorList>
            <person name="Lee J."/>
            <person name="Yang E.C."/>
            <person name="Graf L."/>
            <person name="Yang J.H."/>
            <person name="Qiu H."/>
            <person name="Zel Zion U."/>
            <person name="Chan C.X."/>
            <person name="Stephens T.G."/>
            <person name="Weber A.P.M."/>
            <person name="Boo G.H."/>
            <person name="Boo S.M."/>
            <person name="Kim K.M."/>
            <person name="Shin Y."/>
            <person name="Jung M."/>
            <person name="Lee S.J."/>
            <person name="Yim H.S."/>
            <person name="Lee J.H."/>
            <person name="Bhattacharya D."/>
            <person name="Yoon H.S."/>
        </authorList>
    </citation>
    <scope>NUCLEOTIDE SEQUENCE [LARGE SCALE GENOMIC DNA]</scope>
    <source>
        <strain evidence="2 3">SKKU-2015</strain>
        <tissue evidence="2">Whole body</tissue>
    </source>
</reference>
<evidence type="ECO:0000313" key="2">
    <source>
        <dbReference type="EMBL" id="PXF44033.1"/>
    </source>
</evidence>
<evidence type="ECO:0000313" key="3">
    <source>
        <dbReference type="Proteomes" id="UP000247409"/>
    </source>
</evidence>
<organism evidence="2 3">
    <name type="scientific">Gracilariopsis chorda</name>
    <dbReference type="NCBI Taxonomy" id="448386"/>
    <lineage>
        <taxon>Eukaryota</taxon>
        <taxon>Rhodophyta</taxon>
        <taxon>Florideophyceae</taxon>
        <taxon>Rhodymeniophycidae</taxon>
        <taxon>Gracilariales</taxon>
        <taxon>Gracilariaceae</taxon>
        <taxon>Gracilariopsis</taxon>
    </lineage>
</organism>
<dbReference type="Proteomes" id="UP000247409">
    <property type="component" value="Unassembled WGS sequence"/>
</dbReference>
<gene>
    <name evidence="2" type="ORF">BWQ96_06206</name>
</gene>
<dbReference type="EMBL" id="NBIV01000103">
    <property type="protein sequence ID" value="PXF44033.1"/>
    <property type="molecule type" value="Genomic_DNA"/>
</dbReference>
<feature type="region of interest" description="Disordered" evidence="1">
    <location>
        <begin position="1"/>
        <end position="72"/>
    </location>
</feature>
<evidence type="ECO:0000256" key="1">
    <source>
        <dbReference type="SAM" id="MobiDB-lite"/>
    </source>
</evidence>
<proteinExistence type="predicted"/>
<name>A0A2V3IPP9_9FLOR</name>
<feature type="compositionally biased region" description="Polar residues" evidence="1">
    <location>
        <begin position="1"/>
        <end position="10"/>
    </location>
</feature>
<accession>A0A2V3IPP9</accession>
<dbReference type="AlphaFoldDB" id="A0A2V3IPP9"/>
<protein>
    <submittedName>
        <fullName evidence="2">Uncharacterized protein</fullName>
    </submittedName>
</protein>
<comment type="caution">
    <text evidence="2">The sequence shown here is derived from an EMBL/GenBank/DDBJ whole genome shotgun (WGS) entry which is preliminary data.</text>
</comment>
<sequence>MFIRSSQLVAGSSAPSSRRSLTSSSSAQVRYDGRRKKKRSRAEKLHEFFEFVPGTSKSGNPGFGSKSPEEDC</sequence>